<sequence length="462" mass="51539">MLDIRIEETASVDFDLSDEEDQYVDVGQITGRIVVDYQINRSGLIDRLDRVAQPSVSDRLNMFLEDWSLDGAVPGRVELNYGTLLLEGTNPMDIDNTYDLGDTFSQDRLRSLSPEDLRRQLRTETDYETTYDAIEDEIDRQLEREGIRESVDIPSPIRLQARSNPRVEGTDFTITVENTQPHRIVQATINIEMPAKVGREVDVGHTDGAADTSMVDGRYDPERGVYAIDVQGIPRSTNGGEVEIPFHVGKAAPRSLERLDGEAEFVRETPFSDLNPVAVFDAGGNPLGDESVADVSSRGKITASFRTPVSEITIDQQGDITKKIQVQGVPPGERTIRKIEERIQERGVSGYEQDDITESRNMREGTELTRFQTAFRGGIVRHQGAEIRVTVKVDGERRTAQRESSREADENLPAERKSVTTETGHTGVTITGDGIETDKVDEYVSELRDDLKMTLGSLSEDF</sequence>
<protein>
    <submittedName>
        <fullName evidence="2">Uncharacterized protein</fullName>
    </submittedName>
</protein>
<dbReference type="EMBL" id="AOIU01000047">
    <property type="protein sequence ID" value="ELZ20212.1"/>
    <property type="molecule type" value="Genomic_DNA"/>
</dbReference>
<dbReference type="AlphaFoldDB" id="M0CCX2"/>
<dbReference type="STRING" id="797114.C475_20602"/>
<accession>M0CCX2</accession>
<evidence type="ECO:0000256" key="1">
    <source>
        <dbReference type="SAM" id="MobiDB-lite"/>
    </source>
</evidence>
<comment type="caution">
    <text evidence="2">The sequence shown here is derived from an EMBL/GenBank/DDBJ whole genome shotgun (WGS) entry which is preliminary data.</text>
</comment>
<keyword evidence="3" id="KW-1185">Reference proteome</keyword>
<feature type="region of interest" description="Disordered" evidence="1">
    <location>
        <begin position="395"/>
        <end position="433"/>
    </location>
</feature>
<feature type="compositionally biased region" description="Basic and acidic residues" evidence="1">
    <location>
        <begin position="395"/>
        <end position="419"/>
    </location>
</feature>
<evidence type="ECO:0000313" key="2">
    <source>
        <dbReference type="EMBL" id="ELZ20212.1"/>
    </source>
</evidence>
<dbReference type="Proteomes" id="UP000011626">
    <property type="component" value="Unassembled WGS sequence"/>
</dbReference>
<proteinExistence type="predicted"/>
<evidence type="ECO:0000313" key="3">
    <source>
        <dbReference type="Proteomes" id="UP000011626"/>
    </source>
</evidence>
<name>M0CCX2_9EURY</name>
<organism evidence="2 3">
    <name type="scientific">Halosimplex carlsbadense 2-9-1</name>
    <dbReference type="NCBI Taxonomy" id="797114"/>
    <lineage>
        <taxon>Archaea</taxon>
        <taxon>Methanobacteriati</taxon>
        <taxon>Methanobacteriota</taxon>
        <taxon>Stenosarchaea group</taxon>
        <taxon>Halobacteria</taxon>
        <taxon>Halobacteriales</taxon>
        <taxon>Haloarculaceae</taxon>
        <taxon>Halosimplex</taxon>
    </lineage>
</organism>
<gene>
    <name evidence="2" type="ORF">C475_20602</name>
</gene>
<feature type="compositionally biased region" description="Low complexity" evidence="1">
    <location>
        <begin position="420"/>
        <end position="432"/>
    </location>
</feature>
<reference evidence="2 3" key="1">
    <citation type="journal article" date="2014" name="PLoS Genet.">
        <title>Phylogenetically driven sequencing of extremely halophilic archaea reveals strategies for static and dynamic osmo-response.</title>
        <authorList>
            <person name="Becker E.A."/>
            <person name="Seitzer P.M."/>
            <person name="Tritt A."/>
            <person name="Larsen D."/>
            <person name="Krusor M."/>
            <person name="Yao A.I."/>
            <person name="Wu D."/>
            <person name="Madern D."/>
            <person name="Eisen J.A."/>
            <person name="Darling A.E."/>
            <person name="Facciotti M.T."/>
        </authorList>
    </citation>
    <scope>NUCLEOTIDE SEQUENCE [LARGE SCALE GENOMIC DNA]</scope>
    <source>
        <strain evidence="2 3">2-9-1</strain>
    </source>
</reference>